<comment type="subcellular location">
    <subcellularLocation>
        <location evidence="13">Cell inner membrane</location>
        <topology evidence="13">Multi-pass membrane protein</topology>
    </subcellularLocation>
    <subcellularLocation>
        <location evidence="1">Cell membrane</location>
        <topology evidence="1">Multi-pass membrane protein</topology>
    </subcellularLocation>
</comment>
<evidence type="ECO:0000256" key="12">
    <source>
        <dbReference type="NCBIfam" id="TIGR00437"/>
    </source>
</evidence>
<dbReference type="InterPro" id="IPR011640">
    <property type="entry name" value="Fe2_transport_prot_B_C"/>
</dbReference>
<dbReference type="SUPFAM" id="SSF52540">
    <property type="entry name" value="P-loop containing nucleoside triphosphate hydrolases"/>
    <property type="match status" value="1"/>
</dbReference>
<keyword evidence="16" id="KW-1185">Reference proteome</keyword>
<dbReference type="Pfam" id="PF07664">
    <property type="entry name" value="FeoB_C"/>
    <property type="match status" value="1"/>
</dbReference>
<evidence type="ECO:0000256" key="9">
    <source>
        <dbReference type="ARBA" id="ARBA00023065"/>
    </source>
</evidence>
<comment type="similarity">
    <text evidence="13">Belongs to the TRAFAC class TrmE-Era-EngA-EngB-Septin-like GTPase superfamily. FeoB GTPase (TC 9.A.8) family.</text>
</comment>
<dbReference type="Pfam" id="PF07670">
    <property type="entry name" value="Gate"/>
    <property type="match status" value="2"/>
</dbReference>
<comment type="caution">
    <text evidence="15">The sequence shown here is derived from an EMBL/GenBank/DDBJ whole genome shotgun (WGS) entry which is preliminary data.</text>
</comment>
<keyword evidence="2 13" id="KW-0813">Transport</keyword>
<keyword evidence="10 13" id="KW-0342">GTP-binding</keyword>
<keyword evidence="9" id="KW-0406">Ion transport</keyword>
<dbReference type="InterPro" id="IPR005225">
    <property type="entry name" value="Small_GTP-bd"/>
</dbReference>
<dbReference type="RefSeq" id="WP_188617152.1">
    <property type="nucleotide sequence ID" value="NZ_BMLV01000002.1"/>
</dbReference>
<feature type="transmembrane region" description="Helical" evidence="13">
    <location>
        <begin position="413"/>
        <end position="439"/>
    </location>
</feature>
<dbReference type="InterPro" id="IPR011642">
    <property type="entry name" value="Gate_dom"/>
</dbReference>
<evidence type="ECO:0000256" key="5">
    <source>
        <dbReference type="ARBA" id="ARBA00022692"/>
    </source>
</evidence>
<feature type="transmembrane region" description="Helical" evidence="13">
    <location>
        <begin position="451"/>
        <end position="476"/>
    </location>
</feature>
<dbReference type="NCBIfam" id="TIGR00437">
    <property type="entry name" value="feoB"/>
    <property type="match status" value="1"/>
</dbReference>
<dbReference type="EMBL" id="BMLV01000002">
    <property type="protein sequence ID" value="GGP03429.1"/>
    <property type="molecule type" value="Genomic_DNA"/>
</dbReference>
<evidence type="ECO:0000256" key="13">
    <source>
        <dbReference type="RuleBase" id="RU362098"/>
    </source>
</evidence>
<dbReference type="InterPro" id="IPR050860">
    <property type="entry name" value="FeoB_GTPase"/>
</dbReference>
<organism evidence="15 16">
    <name type="scientific">Cloacibacterium rupense</name>
    <dbReference type="NCBI Taxonomy" id="517423"/>
    <lineage>
        <taxon>Bacteria</taxon>
        <taxon>Pseudomonadati</taxon>
        <taxon>Bacteroidota</taxon>
        <taxon>Flavobacteriia</taxon>
        <taxon>Flavobacteriales</taxon>
        <taxon>Weeksellaceae</taxon>
    </lineage>
</organism>
<evidence type="ECO:0000256" key="2">
    <source>
        <dbReference type="ARBA" id="ARBA00022448"/>
    </source>
</evidence>
<evidence type="ECO:0000256" key="8">
    <source>
        <dbReference type="ARBA" id="ARBA00023004"/>
    </source>
</evidence>
<feature type="transmembrane region" description="Helical" evidence="13">
    <location>
        <begin position="510"/>
        <end position="531"/>
    </location>
</feature>
<keyword evidence="3" id="KW-1003">Cell membrane</keyword>
<feature type="transmembrane region" description="Helical" evidence="13">
    <location>
        <begin position="621"/>
        <end position="646"/>
    </location>
</feature>
<evidence type="ECO:0000256" key="3">
    <source>
        <dbReference type="ARBA" id="ARBA00022475"/>
    </source>
</evidence>
<dbReference type="InterPro" id="IPR006073">
    <property type="entry name" value="GTP-bd"/>
</dbReference>
<dbReference type="InterPro" id="IPR003373">
    <property type="entry name" value="Fe2_transport_prot-B"/>
</dbReference>
<evidence type="ECO:0000256" key="1">
    <source>
        <dbReference type="ARBA" id="ARBA00004651"/>
    </source>
</evidence>
<dbReference type="InterPro" id="IPR027417">
    <property type="entry name" value="P-loop_NTPase"/>
</dbReference>
<feature type="domain" description="FeoB-type G" evidence="14">
    <location>
        <begin position="8"/>
        <end position="172"/>
    </location>
</feature>
<dbReference type="Gene3D" id="3.40.50.300">
    <property type="entry name" value="P-loop containing nucleotide triphosphate hydrolases"/>
    <property type="match status" value="1"/>
</dbReference>
<keyword evidence="7 13" id="KW-1133">Transmembrane helix</keyword>
<dbReference type="PRINTS" id="PR00326">
    <property type="entry name" value="GTP1OBG"/>
</dbReference>
<keyword evidence="6" id="KW-0547">Nucleotide-binding</keyword>
<accession>A0ABQ2NHG8</accession>
<dbReference type="InterPro" id="IPR030389">
    <property type="entry name" value="G_FEOB_dom"/>
</dbReference>
<feature type="transmembrane region" description="Helical" evidence="13">
    <location>
        <begin position="335"/>
        <end position="359"/>
    </location>
</feature>
<evidence type="ECO:0000256" key="4">
    <source>
        <dbReference type="ARBA" id="ARBA00022496"/>
    </source>
</evidence>
<evidence type="ECO:0000259" key="14">
    <source>
        <dbReference type="PROSITE" id="PS51711"/>
    </source>
</evidence>
<dbReference type="Proteomes" id="UP000620064">
    <property type="component" value="Unassembled WGS sequence"/>
</dbReference>
<keyword evidence="4 13" id="KW-0410">Iron transport</keyword>
<feature type="transmembrane region" description="Helical" evidence="13">
    <location>
        <begin position="279"/>
        <end position="300"/>
    </location>
</feature>
<gene>
    <name evidence="15" type="primary">feoB</name>
    <name evidence="15" type="ORF">GCM10010992_11790</name>
</gene>
<reference evidence="16" key="1">
    <citation type="journal article" date="2019" name="Int. J. Syst. Evol. Microbiol.">
        <title>The Global Catalogue of Microorganisms (GCM) 10K type strain sequencing project: providing services to taxonomists for standard genome sequencing and annotation.</title>
        <authorList>
            <consortium name="The Broad Institute Genomics Platform"/>
            <consortium name="The Broad Institute Genome Sequencing Center for Infectious Disease"/>
            <person name="Wu L."/>
            <person name="Ma J."/>
        </authorList>
    </citation>
    <scope>NUCLEOTIDE SEQUENCE [LARGE SCALE GENOMIC DNA]</scope>
    <source>
        <strain evidence="16">CGMCC 1.7656</strain>
    </source>
</reference>
<evidence type="ECO:0000256" key="7">
    <source>
        <dbReference type="ARBA" id="ARBA00022989"/>
    </source>
</evidence>
<evidence type="ECO:0000256" key="11">
    <source>
        <dbReference type="ARBA" id="ARBA00023136"/>
    </source>
</evidence>
<keyword evidence="5 13" id="KW-0812">Transmembrane</keyword>
<dbReference type="PANTHER" id="PTHR43185:SF1">
    <property type="entry name" value="FE(2+) TRANSPORTER FEOB"/>
    <property type="match status" value="1"/>
</dbReference>
<sequence>MQTEPQKVKHILLVGNPNVGKSTIFNLLCNKNQKTGNYAGVTVASHQGTYIHQGEEVEIVDLPGSYSIYPTSEDEAIFTKYLIEEQEKYSGVIYIADALNLKRSLLLFQQIKDLGIPVLVVLNQMDLAEKRGLHIDSKKLETLIGNRILETNAKANIGIDEIRNAIKNNEFSVSEKPFFDIPSENLGLVFKISRQINEKNFYKVWTLIAADTYLGKLESVKTQLNQEDRKCMVPKRLQVQETIRRYQQIDGYMSQIISKKPQFKELLTEKLDKVLVHPILGYLVFALILLIIFQSVFFIAEYPMNWIDGSFAWLSQFSKTHLPEGPINSLLSDGIIPGIGGIVIFAPQIGILLYFLYLLEDSGYMARVIFLMDRFLRPFGLNGKSIVPLVSGTACAIPAIMSTRNIENVKERLITILITPFMTCSARLPVYSIIIALIFSNETIWGIQYKALALFAMYFLGFATALISAFILKYFIKNKGKTFLVMDLPAYKMPLWAYDFKLVLGKVWEFITGAGKIILAVSVILWVLSYFGPKDGKQLFQVQSEVKLENSYLAKIGRQMEPAIAPLGYDWKMGVGILSSFAAREVFVGTMSTLYSLDDEAEEQTVIEKMRADVKPNGEKVFNFATGISILIFYAFAMQCISTIAVVYRETKSWKWTAIQLVFMSGLAYFVSMIAYQILK</sequence>
<keyword evidence="8 13" id="KW-0408">Iron</keyword>
<keyword evidence="11 13" id="KW-0472">Membrane</keyword>
<dbReference type="PANTHER" id="PTHR43185">
    <property type="entry name" value="FERROUS IRON TRANSPORT PROTEIN B"/>
    <property type="match status" value="1"/>
</dbReference>
<evidence type="ECO:0000313" key="16">
    <source>
        <dbReference type="Proteomes" id="UP000620064"/>
    </source>
</evidence>
<evidence type="ECO:0000256" key="10">
    <source>
        <dbReference type="ARBA" id="ARBA00023134"/>
    </source>
</evidence>
<comment type="function">
    <text evidence="13">Probable transporter of a GTP-driven Fe(2+) uptake system.</text>
</comment>
<name>A0ABQ2NHG8_9FLAO</name>
<feature type="transmembrane region" description="Helical" evidence="13">
    <location>
        <begin position="658"/>
        <end position="679"/>
    </location>
</feature>
<dbReference type="NCBIfam" id="TIGR00231">
    <property type="entry name" value="small_GTP"/>
    <property type="match status" value="1"/>
</dbReference>
<evidence type="ECO:0000256" key="6">
    <source>
        <dbReference type="ARBA" id="ARBA00022741"/>
    </source>
</evidence>
<proteinExistence type="inferred from homology"/>
<protein>
    <recommendedName>
        <fullName evidence="12 13">Ferrous iron transport protein B</fullName>
    </recommendedName>
</protein>
<feature type="transmembrane region" description="Helical" evidence="13">
    <location>
        <begin position="379"/>
        <end position="401"/>
    </location>
</feature>
<dbReference type="CDD" id="cd01879">
    <property type="entry name" value="FeoB"/>
    <property type="match status" value="1"/>
</dbReference>
<dbReference type="Pfam" id="PF02421">
    <property type="entry name" value="FeoB_N"/>
    <property type="match status" value="1"/>
</dbReference>
<evidence type="ECO:0000313" key="15">
    <source>
        <dbReference type="EMBL" id="GGP03429.1"/>
    </source>
</evidence>
<dbReference type="PROSITE" id="PS51711">
    <property type="entry name" value="G_FEOB"/>
    <property type="match status" value="1"/>
</dbReference>